<comment type="similarity">
    <text evidence="9">Belongs to the TonB-dependent receptor family.</text>
</comment>
<accession>A0A7W4PB21</accession>
<keyword evidence="4 10" id="KW-0732">Signal</keyword>
<proteinExistence type="inferred from homology"/>
<dbReference type="NCBIfam" id="TIGR01782">
    <property type="entry name" value="TonB-Xanth-Caul"/>
    <property type="match status" value="1"/>
</dbReference>
<dbReference type="PROSITE" id="PS01156">
    <property type="entry name" value="TONB_DEPENDENT_REC_2"/>
    <property type="match status" value="1"/>
</dbReference>
<dbReference type="SMART" id="SM00965">
    <property type="entry name" value="STN"/>
    <property type="match status" value="1"/>
</dbReference>
<dbReference type="InterPro" id="IPR010104">
    <property type="entry name" value="TonB_rcpt_bac"/>
</dbReference>
<dbReference type="Gene3D" id="2.40.170.20">
    <property type="entry name" value="TonB-dependent receptor, beta-barrel domain"/>
    <property type="match status" value="1"/>
</dbReference>
<sequence length="994" mass="108953">MRCNKVRLAVFSFATALATVTVRTPALAEQGGLPDRQQVFSIPPGDLRTALSQFSRMTGIQVIVSPDSVAGRHTNGVTGTYRAREALMLMLGGTQLTPSINGGIVALRTGPDVLPARDTDRHAALDRPNGITANAGENIVVSGYRASLRAAQDYKRNAVGMEDDILAQDIASFPDLNLAESLQRIPGITINRDSGEGRQITLRGLGPDFTRTQLNGMEVLSNTASGMDNRGGVSRTRAFDFSLFASELFNRVSVQKSYAADQDEGGIAGTVQLYTAKPFDYPGSKFVVSAQGQNNTNTSGVTPRVVAMASDRWGDFGALASIAYSEIHSNEYGYRNWGWNKVQYKPGNIGPDISPETAALLEGGTIYAPQAESPSTWWTDRKRLGATAALQYHHDRFKADIDLLYGRLSDHRDDYAIAAAGSNALTGTPIGGTQVIQSATIVGNTLEAANYTGVDQRSEHHIIDNHTDFYQAVGNFSWQATNHLKFTALGGYEESDFRQPVFDKVFMEAKNHAFGFNNLSVEPYNIYGFDLKNPDAWQLQRLDTQENSITSRYANGKLNGIYKLDQHSSFEVGGEYKDFTNGGYQYNNKVFHNIPTDTIIPDNLKETIRRSSQIDYIVGKVNGVFDYIGDPRNLNAKYLMAGTDYQVEEKTWATYAQYDLDTEVFGMRLRANAGVRYYNTDLISTGHVVTTTNGVSQLTPIVATVSRHSVLPAANMALSVTRSLLFRASVNQNVNRPALADLAAAGTLTTRPNGGTVTFGNPYLKPYKATSVEGGFEYYMQNKGFASFSFFYKDMQSFTTTQNVQIPYSQTGLPMSLLVQGEDANTIFDVSKPVNGPGADIKGVEIAFQHDFDFLPGFLRHFGINMNGTWFDGHQVAIINGVNHRIPLLNLSKWAANATLYYDTDKWGARISTAYRSRYLTSTGSNGNVGDGIRATNNVDAQAHYNVTPHVRAVISAINITNQPIEQFADLTANRTEAYTTNGRNFTFGVTADF</sequence>
<dbReference type="InterPro" id="IPR036942">
    <property type="entry name" value="Beta-barrel_TonB_sf"/>
</dbReference>
<feature type="domain" description="Secretin/TonB short N-terminal" evidence="11">
    <location>
        <begin position="60"/>
        <end position="110"/>
    </location>
</feature>
<dbReference type="SUPFAM" id="SSF56935">
    <property type="entry name" value="Porins"/>
    <property type="match status" value="1"/>
</dbReference>
<organism evidence="12 13">
    <name type="scientific">Gluconacetobacter liquefaciens</name>
    <name type="common">Acetobacter liquefaciens</name>
    <dbReference type="NCBI Taxonomy" id="89584"/>
    <lineage>
        <taxon>Bacteria</taxon>
        <taxon>Pseudomonadati</taxon>
        <taxon>Pseudomonadota</taxon>
        <taxon>Alphaproteobacteria</taxon>
        <taxon>Acetobacterales</taxon>
        <taxon>Acetobacteraceae</taxon>
        <taxon>Gluconacetobacter</taxon>
    </lineage>
</organism>
<dbReference type="CDD" id="cd01347">
    <property type="entry name" value="ligand_gated_channel"/>
    <property type="match status" value="1"/>
</dbReference>
<dbReference type="InterPro" id="IPR012910">
    <property type="entry name" value="Plug_dom"/>
</dbReference>
<dbReference type="Gene3D" id="2.170.130.10">
    <property type="entry name" value="TonB-dependent receptor, plug domain"/>
    <property type="match status" value="1"/>
</dbReference>
<dbReference type="Gene3D" id="3.55.50.30">
    <property type="match status" value="1"/>
</dbReference>
<evidence type="ECO:0000256" key="8">
    <source>
        <dbReference type="ARBA" id="ARBA00023237"/>
    </source>
</evidence>
<dbReference type="AlphaFoldDB" id="A0A7W4PB21"/>
<dbReference type="InterPro" id="IPR000531">
    <property type="entry name" value="Beta-barrel_TonB"/>
</dbReference>
<evidence type="ECO:0000256" key="6">
    <source>
        <dbReference type="ARBA" id="ARBA00023077"/>
    </source>
</evidence>
<evidence type="ECO:0000256" key="9">
    <source>
        <dbReference type="RuleBase" id="RU003357"/>
    </source>
</evidence>
<evidence type="ECO:0000256" key="10">
    <source>
        <dbReference type="SAM" id="SignalP"/>
    </source>
</evidence>
<dbReference type="Proteomes" id="UP000562982">
    <property type="component" value="Unassembled WGS sequence"/>
</dbReference>
<comment type="caution">
    <text evidence="12">The sequence shown here is derived from an EMBL/GenBank/DDBJ whole genome shotgun (WGS) entry which is preliminary data.</text>
</comment>
<evidence type="ECO:0000313" key="13">
    <source>
        <dbReference type="Proteomes" id="UP000562982"/>
    </source>
</evidence>
<dbReference type="PANTHER" id="PTHR40980:SF3">
    <property type="entry name" value="TONB-DEPENDENT RECEPTOR-LIKE BETA-BARREL DOMAIN-CONTAINING PROTEIN"/>
    <property type="match status" value="1"/>
</dbReference>
<dbReference type="GO" id="GO:0009279">
    <property type="term" value="C:cell outer membrane"/>
    <property type="evidence" value="ECO:0007669"/>
    <property type="project" value="UniProtKB-SubCell"/>
</dbReference>
<evidence type="ECO:0000313" key="12">
    <source>
        <dbReference type="EMBL" id="MBB2187707.1"/>
    </source>
</evidence>
<evidence type="ECO:0000256" key="4">
    <source>
        <dbReference type="ARBA" id="ARBA00022729"/>
    </source>
</evidence>
<keyword evidence="6 9" id="KW-0798">TonB box</keyword>
<name>A0A7W4PB21_GLULI</name>
<keyword evidence="2" id="KW-0813">Transport</keyword>
<dbReference type="Pfam" id="PF00593">
    <property type="entry name" value="TonB_dep_Rec_b-barrel"/>
    <property type="match status" value="1"/>
</dbReference>
<gene>
    <name evidence="12" type="ORF">HLH32_15235</name>
</gene>
<evidence type="ECO:0000259" key="11">
    <source>
        <dbReference type="SMART" id="SM00965"/>
    </source>
</evidence>
<evidence type="ECO:0000256" key="1">
    <source>
        <dbReference type="ARBA" id="ARBA00004442"/>
    </source>
</evidence>
<keyword evidence="8" id="KW-0998">Cell outer membrane</keyword>
<dbReference type="InterPro" id="IPR037066">
    <property type="entry name" value="Plug_dom_sf"/>
</dbReference>
<dbReference type="GO" id="GO:0006826">
    <property type="term" value="P:iron ion transport"/>
    <property type="evidence" value="ECO:0007669"/>
    <property type="project" value="UniProtKB-KW"/>
</dbReference>
<dbReference type="EMBL" id="JABEQI010000010">
    <property type="protein sequence ID" value="MBB2187707.1"/>
    <property type="molecule type" value="Genomic_DNA"/>
</dbReference>
<keyword evidence="5" id="KW-0408">Iron</keyword>
<dbReference type="InterPro" id="IPR011662">
    <property type="entry name" value="Secretin/TonB_short_N"/>
</dbReference>
<keyword evidence="7 9" id="KW-0472">Membrane</keyword>
<protein>
    <submittedName>
        <fullName evidence="12">TonB-dependent receptor</fullName>
    </submittedName>
</protein>
<dbReference type="Pfam" id="PF07715">
    <property type="entry name" value="Plug"/>
    <property type="match status" value="1"/>
</dbReference>
<evidence type="ECO:0000256" key="2">
    <source>
        <dbReference type="ARBA" id="ARBA00022448"/>
    </source>
</evidence>
<dbReference type="OrthoDB" id="5476657at2"/>
<reference evidence="12 13" key="1">
    <citation type="submission" date="2020-04" db="EMBL/GenBank/DDBJ databases">
        <title>Description of novel Gluconacetobacter.</title>
        <authorList>
            <person name="Sombolestani A."/>
        </authorList>
    </citation>
    <scope>NUCLEOTIDE SEQUENCE [LARGE SCALE GENOMIC DNA]</scope>
    <source>
        <strain evidence="12 13">LMG 1382</strain>
    </source>
</reference>
<feature type="signal peptide" evidence="10">
    <location>
        <begin position="1"/>
        <end position="28"/>
    </location>
</feature>
<dbReference type="PANTHER" id="PTHR40980">
    <property type="entry name" value="PLUG DOMAIN-CONTAINING PROTEIN"/>
    <property type="match status" value="1"/>
</dbReference>
<evidence type="ECO:0000256" key="5">
    <source>
        <dbReference type="ARBA" id="ARBA00023004"/>
    </source>
</evidence>
<feature type="chain" id="PRO_5030608031" evidence="10">
    <location>
        <begin position="29"/>
        <end position="994"/>
    </location>
</feature>
<evidence type="ECO:0000256" key="3">
    <source>
        <dbReference type="ARBA" id="ARBA00022496"/>
    </source>
</evidence>
<keyword evidence="3" id="KW-0406">Ion transport</keyword>
<keyword evidence="12" id="KW-0675">Receptor</keyword>
<evidence type="ECO:0000256" key="7">
    <source>
        <dbReference type="ARBA" id="ARBA00023136"/>
    </source>
</evidence>
<dbReference type="InterPro" id="IPR010917">
    <property type="entry name" value="TonB_rcpt_CS"/>
</dbReference>
<keyword evidence="3" id="KW-0410">Iron transport</keyword>
<comment type="subcellular location">
    <subcellularLocation>
        <location evidence="1 9">Cell outer membrane</location>
    </subcellularLocation>
</comment>